<dbReference type="RefSeq" id="WP_116555901.1">
    <property type="nucleotide sequence ID" value="NZ_QCZG01000045.1"/>
</dbReference>
<evidence type="ECO:0008006" key="3">
    <source>
        <dbReference type="Google" id="ProtNLM"/>
    </source>
</evidence>
<dbReference type="OrthoDB" id="8454348at2"/>
<dbReference type="Proteomes" id="UP000245998">
    <property type="component" value="Unassembled WGS sequence"/>
</dbReference>
<reference evidence="1 2" key="1">
    <citation type="submission" date="2018-04" db="EMBL/GenBank/DDBJ databases">
        <title>Camelliibacillus theae gen. nov., sp. nov., isolated from Pu'er tea.</title>
        <authorList>
            <person name="Niu L."/>
        </authorList>
    </citation>
    <scope>NUCLEOTIDE SEQUENCE [LARGE SCALE GENOMIC DNA]</scope>
    <source>
        <strain evidence="1 2">T8</strain>
    </source>
</reference>
<organism evidence="1 2">
    <name type="scientific">Pueribacillus theae</name>
    <dbReference type="NCBI Taxonomy" id="2171751"/>
    <lineage>
        <taxon>Bacteria</taxon>
        <taxon>Bacillati</taxon>
        <taxon>Bacillota</taxon>
        <taxon>Bacilli</taxon>
        <taxon>Bacillales</taxon>
        <taxon>Bacillaceae</taxon>
        <taxon>Pueribacillus</taxon>
    </lineage>
</organism>
<sequence>MTKPVGFDQKVLLHHLDCTAKQSKRHSKKDMYAILDGFLREDITGAKSRKNAITMLMKIWYNVPDDIKDIRDEVLNEFNEFTKEERLIAHWCMTIIAYPFFKEVVTEFGRLFQLQDTVSSMSIGKRMKESYGDRRRVEVATGAAISSLRAWGIISPIKNRSYKENDKVAIVNPLLHGLLFETILFALDSHSLYGHTITNHPMFFPFQFDLNLHKLREYRNNFTFHFEGVENLVVEKN</sequence>
<dbReference type="EMBL" id="QCZG01000045">
    <property type="protein sequence ID" value="PWA07897.1"/>
    <property type="molecule type" value="Genomic_DNA"/>
</dbReference>
<evidence type="ECO:0000313" key="1">
    <source>
        <dbReference type="EMBL" id="PWA07897.1"/>
    </source>
</evidence>
<dbReference type="AlphaFoldDB" id="A0A2U1JRS1"/>
<protein>
    <recommendedName>
        <fullName evidence="3">DUF1819 domain-containing protein</fullName>
    </recommendedName>
</protein>
<comment type="caution">
    <text evidence="1">The sequence shown here is derived from an EMBL/GenBank/DDBJ whole genome shotgun (WGS) entry which is preliminary data.</text>
</comment>
<accession>A0A2U1JRS1</accession>
<proteinExistence type="predicted"/>
<evidence type="ECO:0000313" key="2">
    <source>
        <dbReference type="Proteomes" id="UP000245998"/>
    </source>
</evidence>
<keyword evidence="2" id="KW-1185">Reference proteome</keyword>
<name>A0A2U1JRS1_9BACI</name>
<gene>
    <name evidence="1" type="ORF">DCC39_15965</name>
</gene>